<keyword evidence="3" id="KW-1133">Transmembrane helix</keyword>
<dbReference type="InterPro" id="IPR011055">
    <property type="entry name" value="Dup_hybrid_motif"/>
</dbReference>
<dbReference type="Gene3D" id="2.70.70.10">
    <property type="entry name" value="Glucose Permease (Domain IIA)"/>
    <property type="match status" value="1"/>
</dbReference>
<dbReference type="EMBL" id="BX571660">
    <property type="protein sequence ID" value="CAE10321.1"/>
    <property type="molecule type" value="Genomic_DNA"/>
</dbReference>
<dbReference type="FunFam" id="2.70.70.10:FF:000006">
    <property type="entry name" value="M23 family peptidase"/>
    <property type="match status" value="1"/>
</dbReference>
<reference evidence="5 6" key="1">
    <citation type="journal article" date="2003" name="Proc. Natl. Acad. Sci. U.S.A.">
        <title>Complete genome sequence and analysis of Wolinella succinogenes.</title>
        <authorList>
            <person name="Baar C."/>
            <person name="Eppinger M."/>
            <person name="Raddatz G."/>
            <person name="Simon JM."/>
            <person name="Lanz C."/>
            <person name="Klimmek O."/>
            <person name="Nandakumar R."/>
            <person name="Gross R."/>
            <person name="Rosinus A."/>
            <person name="Keller H."/>
            <person name="Jagtap P."/>
            <person name="Linke B."/>
            <person name="Meyer F."/>
            <person name="Lederer H."/>
            <person name="Schuster S.C."/>
        </authorList>
    </citation>
    <scope>NUCLEOTIDE SEQUENCE [LARGE SCALE GENOMIC DNA]</scope>
    <source>
        <strain evidence="6">ATCC 29543 / DSM 1740 / CCUG 13145 / JCM 31913 / LMG 7466 / NCTC 11488 / FDC 602W</strain>
    </source>
</reference>
<dbReference type="GO" id="GO:0004222">
    <property type="term" value="F:metalloendopeptidase activity"/>
    <property type="evidence" value="ECO:0007669"/>
    <property type="project" value="TreeGrafter"/>
</dbReference>
<dbReference type="PANTHER" id="PTHR21666:SF289">
    <property type="entry name" value="L-ALA--D-GLU ENDOPEPTIDASE"/>
    <property type="match status" value="1"/>
</dbReference>
<dbReference type="eggNOG" id="COG0739">
    <property type="taxonomic scope" value="Bacteria"/>
</dbReference>
<evidence type="ECO:0000313" key="6">
    <source>
        <dbReference type="Proteomes" id="UP000000422"/>
    </source>
</evidence>
<keyword evidence="3" id="KW-0812">Transmembrane</keyword>
<keyword evidence="3" id="KW-0472">Membrane</keyword>
<keyword evidence="6" id="KW-1185">Reference proteome</keyword>
<feature type="coiled-coil region" evidence="2">
    <location>
        <begin position="46"/>
        <end position="94"/>
    </location>
</feature>
<feature type="domain" description="M23ase beta-sheet core" evidence="4">
    <location>
        <begin position="165"/>
        <end position="261"/>
    </location>
</feature>
<evidence type="ECO:0000256" key="2">
    <source>
        <dbReference type="SAM" id="Coils"/>
    </source>
</evidence>
<evidence type="ECO:0000259" key="4">
    <source>
        <dbReference type="Pfam" id="PF01551"/>
    </source>
</evidence>
<dbReference type="InterPro" id="IPR016047">
    <property type="entry name" value="M23ase_b-sheet_dom"/>
</dbReference>
<dbReference type="InterPro" id="IPR050570">
    <property type="entry name" value="Cell_wall_metabolism_enzyme"/>
</dbReference>
<keyword evidence="1" id="KW-0732">Signal</keyword>
<protein>
    <recommendedName>
        <fullName evidence="4">M23ase beta-sheet core domain-containing protein</fullName>
    </recommendedName>
</protein>
<evidence type="ECO:0000256" key="1">
    <source>
        <dbReference type="ARBA" id="ARBA00022729"/>
    </source>
</evidence>
<dbReference type="SUPFAM" id="SSF51261">
    <property type="entry name" value="Duplicated hybrid motif"/>
    <property type="match status" value="1"/>
</dbReference>
<gene>
    <name evidence="5" type="ordered locus">WS1241</name>
</gene>
<dbReference type="PANTHER" id="PTHR21666">
    <property type="entry name" value="PEPTIDASE-RELATED"/>
    <property type="match status" value="1"/>
</dbReference>
<feature type="transmembrane region" description="Helical" evidence="3">
    <location>
        <begin position="27"/>
        <end position="50"/>
    </location>
</feature>
<dbReference type="Pfam" id="PF01551">
    <property type="entry name" value="Peptidase_M23"/>
    <property type="match status" value="1"/>
</dbReference>
<organism evidence="6">
    <name type="scientific">Wolinella succinogenes (strain ATCC 29543 / DSM 1740 / CCUG 13145 / JCM 31913 / LMG 7466 / NCTC 11488 / FDC 602W)</name>
    <name type="common">Vibrio succinogenes</name>
    <dbReference type="NCBI Taxonomy" id="273121"/>
    <lineage>
        <taxon>Bacteria</taxon>
        <taxon>Pseudomonadati</taxon>
        <taxon>Campylobacterota</taxon>
        <taxon>Epsilonproteobacteria</taxon>
        <taxon>Campylobacterales</taxon>
        <taxon>Helicobacteraceae</taxon>
        <taxon>Wolinella</taxon>
    </lineage>
</organism>
<dbReference type="Proteomes" id="UP000000422">
    <property type="component" value="Chromosome"/>
</dbReference>
<keyword evidence="2" id="KW-0175">Coiled coil</keyword>
<dbReference type="CDD" id="cd12797">
    <property type="entry name" value="M23_peptidase"/>
    <property type="match status" value="1"/>
</dbReference>
<evidence type="ECO:0000256" key="3">
    <source>
        <dbReference type="SAM" id="Phobius"/>
    </source>
</evidence>
<name>Q7MRL3_WOLSU</name>
<proteinExistence type="predicted"/>
<dbReference type="STRING" id="273121.WS1241"/>
<sequence length="308" mass="35098">MKDRLIITITDVHGSKQYNLHQFVRRIVLYFSLFLVALILLGGVSIRLLLSEVKQIQERRDSLIQEYADTLERNEQLRQEIEQKSEELITISDRVEDLEGIIGVQKDEESSGDLSLIERVDLASITGVQKGFVMRLIPNGYPINSNQVSADYGWRIHPILKRREFHTGIDLRAPVGTPVYAAADGVVDFSRSEYNGGYGNLVKIDHSFGFKTFYAHLSKLIVKKGDFVKKGQLIAYSGNTGMSSGPHLHYEIRFLGNHLDPRPFIDWTMKDYTNIFEKETSVKWQSLLTTINNLMEIQAPRSSPAEPR</sequence>
<evidence type="ECO:0000313" key="5">
    <source>
        <dbReference type="EMBL" id="CAE10321.1"/>
    </source>
</evidence>
<accession>Q7MRL3</accession>
<dbReference type="RefSeq" id="WP_011139108.1">
    <property type="nucleotide sequence ID" value="NC_005090.1"/>
</dbReference>
<dbReference type="AlphaFoldDB" id="Q7MRL3"/>
<dbReference type="HOGENOM" id="CLU_029425_2_3_7"/>
<dbReference type="KEGG" id="wsu:WS1241"/>